<feature type="region of interest" description="Disordered" evidence="1">
    <location>
        <begin position="1"/>
        <end position="26"/>
    </location>
</feature>
<dbReference type="Proteomes" id="UP000521872">
    <property type="component" value="Unassembled WGS sequence"/>
</dbReference>
<evidence type="ECO:0000313" key="4">
    <source>
        <dbReference type="Proteomes" id="UP000521872"/>
    </source>
</evidence>
<evidence type="ECO:0000313" key="3">
    <source>
        <dbReference type="EMBL" id="KAF4618920.1"/>
    </source>
</evidence>
<organism evidence="2 4">
    <name type="scientific">Agrocybe pediades</name>
    <dbReference type="NCBI Taxonomy" id="84607"/>
    <lineage>
        <taxon>Eukaryota</taxon>
        <taxon>Fungi</taxon>
        <taxon>Dikarya</taxon>
        <taxon>Basidiomycota</taxon>
        <taxon>Agaricomycotina</taxon>
        <taxon>Agaricomycetes</taxon>
        <taxon>Agaricomycetidae</taxon>
        <taxon>Agaricales</taxon>
        <taxon>Agaricineae</taxon>
        <taxon>Strophariaceae</taxon>
        <taxon>Agrocybe</taxon>
    </lineage>
</organism>
<protein>
    <submittedName>
        <fullName evidence="2">Uncharacterized protein</fullName>
    </submittedName>
</protein>
<evidence type="ECO:0000313" key="2">
    <source>
        <dbReference type="EMBL" id="KAF4618919.1"/>
    </source>
</evidence>
<dbReference type="EMBL" id="JAACJL010000017">
    <property type="protein sequence ID" value="KAF4618919.1"/>
    <property type="molecule type" value="Genomic_DNA"/>
</dbReference>
<comment type="caution">
    <text evidence="2">The sequence shown here is derived from an EMBL/GenBank/DDBJ whole genome shotgun (WGS) entry which is preliminary data.</text>
</comment>
<dbReference type="AlphaFoldDB" id="A0A8H4QWQ0"/>
<reference evidence="2 4" key="1">
    <citation type="submission" date="2019-12" db="EMBL/GenBank/DDBJ databases">
        <authorList>
            <person name="Floudas D."/>
            <person name="Bentzer J."/>
            <person name="Ahren D."/>
            <person name="Johansson T."/>
            <person name="Persson P."/>
            <person name="Tunlid A."/>
        </authorList>
    </citation>
    <scope>NUCLEOTIDE SEQUENCE [LARGE SCALE GENOMIC DNA]</scope>
    <source>
        <strain evidence="2 4">CBS 102.39</strain>
    </source>
</reference>
<sequence>MSGQLAGKITGKSSSLNGLFKDDSGPDREIVGKFNRILQKDFGEISAKLTWHDAIPDGPYEVKGVVGPTTVILDFYRPGSGWRVASVEGSLPNEIEPFDVFGTAEWQVKE</sequence>
<dbReference type="EMBL" id="JAACJL010000017">
    <property type="protein sequence ID" value="KAF4618920.1"/>
    <property type="molecule type" value="Genomic_DNA"/>
</dbReference>
<keyword evidence="4" id="KW-1185">Reference proteome</keyword>
<evidence type="ECO:0000256" key="1">
    <source>
        <dbReference type="SAM" id="MobiDB-lite"/>
    </source>
</evidence>
<name>A0A8H4QWQ0_9AGAR</name>
<accession>A0A8H4QWQ0</accession>
<gene>
    <name evidence="3" type="ORF">D9613_009822</name>
    <name evidence="2" type="ORF">D9613_009823</name>
</gene>
<proteinExistence type="predicted"/>